<proteinExistence type="predicted"/>
<dbReference type="AlphaFoldDB" id="A0A397VMW6"/>
<dbReference type="Proteomes" id="UP000266673">
    <property type="component" value="Unassembled WGS sequence"/>
</dbReference>
<keyword evidence="2" id="KW-1185">Reference proteome</keyword>
<accession>A0A397VMW6</accession>
<dbReference type="OrthoDB" id="2309412at2759"/>
<protein>
    <submittedName>
        <fullName evidence="1">Uncharacterized protein</fullName>
    </submittedName>
</protein>
<evidence type="ECO:0000313" key="1">
    <source>
        <dbReference type="EMBL" id="RIB23151.1"/>
    </source>
</evidence>
<dbReference type="STRING" id="44941.A0A397VMW6"/>
<gene>
    <name evidence="1" type="ORF">C2G38_2291998</name>
</gene>
<reference evidence="1 2" key="1">
    <citation type="submission" date="2018-06" db="EMBL/GenBank/DDBJ databases">
        <title>Comparative genomics reveals the genomic features of Rhizophagus irregularis, R. cerebriforme, R. diaphanum and Gigaspora rosea, and their symbiotic lifestyle signature.</title>
        <authorList>
            <person name="Morin E."/>
            <person name="San Clemente H."/>
            <person name="Chen E.C.H."/>
            <person name="De La Providencia I."/>
            <person name="Hainaut M."/>
            <person name="Kuo A."/>
            <person name="Kohler A."/>
            <person name="Murat C."/>
            <person name="Tang N."/>
            <person name="Roy S."/>
            <person name="Loubradou J."/>
            <person name="Henrissat B."/>
            <person name="Grigoriev I.V."/>
            <person name="Corradi N."/>
            <person name="Roux C."/>
            <person name="Martin F.M."/>
        </authorList>
    </citation>
    <scope>NUCLEOTIDE SEQUENCE [LARGE SCALE GENOMIC DNA]</scope>
    <source>
        <strain evidence="1 2">DAOM 194757</strain>
    </source>
</reference>
<evidence type="ECO:0000313" key="2">
    <source>
        <dbReference type="Proteomes" id="UP000266673"/>
    </source>
</evidence>
<dbReference type="EMBL" id="QKWP01000276">
    <property type="protein sequence ID" value="RIB23151.1"/>
    <property type="molecule type" value="Genomic_DNA"/>
</dbReference>
<sequence length="323" mass="37335">MINGFTSNDHEILLPTKPICKYFKKPQEKHIQIIISSPNDESRLIGVSQNLSKSIYEFPIPRHMNNDELNHLKDYSTIEDNQFYLNKGVIANADSNLYSDGKYVGLSLPSELMDNFGGILCLPDTFFLGRHNYGSIFLAFLDRRGPIPRSVLAKWDDESYQAVYEQIVAEVDYEKCLNSINKFDKIFTSATYRFASREVHNKIIRDYEYKIRRDVRDFVMCCDGFSNVSGFRGNLFEVLPTWSYKGNDGDSKITEKKLKKLECNVFTTLNEVNKERYNKPNSKTFASIDSFSLDNNDLALFQIMVSKNHGVKTYLKAFHHKDI</sequence>
<dbReference type="PANTHER" id="PTHR33129">
    <property type="entry name" value="PROTEIN KINASE DOMAIN-CONTAINING PROTEIN-RELATED"/>
    <property type="match status" value="1"/>
</dbReference>
<dbReference type="PANTHER" id="PTHR33129:SF1">
    <property type="entry name" value="ATP-BINDING PROTEIN"/>
    <property type="match status" value="1"/>
</dbReference>
<dbReference type="InterPro" id="IPR052980">
    <property type="entry name" value="Crinkler_effector"/>
</dbReference>
<comment type="caution">
    <text evidence="1">The sequence shown here is derived from an EMBL/GenBank/DDBJ whole genome shotgun (WGS) entry which is preliminary data.</text>
</comment>
<organism evidence="1 2">
    <name type="scientific">Gigaspora rosea</name>
    <dbReference type="NCBI Taxonomy" id="44941"/>
    <lineage>
        <taxon>Eukaryota</taxon>
        <taxon>Fungi</taxon>
        <taxon>Fungi incertae sedis</taxon>
        <taxon>Mucoromycota</taxon>
        <taxon>Glomeromycotina</taxon>
        <taxon>Glomeromycetes</taxon>
        <taxon>Diversisporales</taxon>
        <taxon>Gigasporaceae</taxon>
        <taxon>Gigaspora</taxon>
    </lineage>
</organism>
<name>A0A397VMW6_9GLOM</name>